<keyword evidence="1 2" id="KW-0238">DNA-binding</keyword>
<evidence type="ECO:0000313" key="5">
    <source>
        <dbReference type="Proteomes" id="UP001570071"/>
    </source>
</evidence>
<evidence type="ECO:0000256" key="2">
    <source>
        <dbReference type="PROSITE-ProRule" id="PRU01091"/>
    </source>
</evidence>
<evidence type="ECO:0000256" key="1">
    <source>
        <dbReference type="ARBA" id="ARBA00023125"/>
    </source>
</evidence>
<accession>A0ABV4N3K8</accession>
<dbReference type="CDD" id="cd00383">
    <property type="entry name" value="trans_reg_C"/>
    <property type="match status" value="1"/>
</dbReference>
<dbReference type="Gene3D" id="1.10.10.10">
    <property type="entry name" value="Winged helix-like DNA-binding domain superfamily/Winged helix DNA-binding domain"/>
    <property type="match status" value="1"/>
</dbReference>
<organism evidence="4 5">
    <name type="scientific">Vibrio pomeroyi</name>
    <dbReference type="NCBI Taxonomy" id="198832"/>
    <lineage>
        <taxon>Bacteria</taxon>
        <taxon>Pseudomonadati</taxon>
        <taxon>Pseudomonadota</taxon>
        <taxon>Gammaproteobacteria</taxon>
        <taxon>Vibrionales</taxon>
        <taxon>Vibrionaceae</taxon>
        <taxon>Vibrio</taxon>
    </lineage>
</organism>
<reference evidence="4 5" key="1">
    <citation type="journal article" date="2024" name="ISME J.">
        <title>Tailless and filamentous prophages are predominant in marine Vibrio.</title>
        <authorList>
            <person name="Steensen K."/>
            <person name="Seneca J."/>
            <person name="Bartlau N."/>
            <person name="Yu X.A."/>
            <person name="Hussain F.A."/>
            <person name="Polz M.F."/>
        </authorList>
    </citation>
    <scope>NUCLEOTIDE SEQUENCE [LARGE SCALE GENOMIC DNA]</scope>
    <source>
        <strain evidence="4 5">10N.239.312.F12</strain>
    </source>
</reference>
<dbReference type="InterPro" id="IPR001867">
    <property type="entry name" value="OmpR/PhoB-type_DNA-bd"/>
</dbReference>
<evidence type="ECO:0000259" key="3">
    <source>
        <dbReference type="PROSITE" id="PS51755"/>
    </source>
</evidence>
<name>A0ABV4N3K8_9VIBR</name>
<comment type="caution">
    <text evidence="4">The sequence shown here is derived from an EMBL/GenBank/DDBJ whole genome shotgun (WGS) entry which is preliminary data.</text>
</comment>
<proteinExistence type="predicted"/>
<dbReference type="RefSeq" id="WP_372126201.1">
    <property type="nucleotide sequence ID" value="NZ_JBFSSG010000082.1"/>
</dbReference>
<feature type="domain" description="OmpR/PhoB-type" evidence="3">
    <location>
        <begin position="1"/>
        <end position="92"/>
    </location>
</feature>
<gene>
    <name evidence="4" type="ORF">AB6D66_22650</name>
</gene>
<feature type="DNA-binding region" description="OmpR/PhoB-type" evidence="2">
    <location>
        <begin position="1"/>
        <end position="92"/>
    </location>
</feature>
<evidence type="ECO:0000313" key="4">
    <source>
        <dbReference type="EMBL" id="MEZ8723883.1"/>
    </source>
</evidence>
<dbReference type="Proteomes" id="UP001570071">
    <property type="component" value="Unassembled WGS sequence"/>
</dbReference>
<dbReference type="EMBL" id="JBFSSG010000082">
    <property type="protein sequence ID" value="MEZ8723883.1"/>
    <property type="molecule type" value="Genomic_DNA"/>
</dbReference>
<dbReference type="InterPro" id="IPR016032">
    <property type="entry name" value="Sig_transdc_resp-reg_C-effctor"/>
</dbReference>
<dbReference type="InterPro" id="IPR036388">
    <property type="entry name" value="WH-like_DNA-bd_sf"/>
</dbReference>
<keyword evidence="5" id="KW-1185">Reference proteome</keyword>
<dbReference type="SMART" id="SM00862">
    <property type="entry name" value="Trans_reg_C"/>
    <property type="match status" value="1"/>
</dbReference>
<dbReference type="Pfam" id="PF00486">
    <property type="entry name" value="Trans_reg_C"/>
    <property type="match status" value="1"/>
</dbReference>
<dbReference type="PROSITE" id="PS51755">
    <property type="entry name" value="OMPR_PHOB"/>
    <property type="match status" value="1"/>
</dbReference>
<dbReference type="SUPFAM" id="SSF46894">
    <property type="entry name" value="C-terminal effector domain of the bipartite response regulators"/>
    <property type="match status" value="1"/>
</dbReference>
<protein>
    <submittedName>
        <fullName evidence="4">Transcriptional regulator</fullName>
    </submittedName>
</protein>
<sequence length="273" mass="30804">MIRFDPIKNRIYNDERSIKIGYRETRVLELLLKNSPEIVNKQDIISFAWGSEFIGDTSLAKCISLLRQGFVKLGIRETPIVTVPKVGYRLIDECVFIDSQPQSETTVPLTPVSDKAPLGQSNIAASIASKDTHESKSTSLTYSPLSYSQVSLYKNRLCYFITGCLLLSSALLAFAKVHDKNLGDITPFNRLNEQWVGQVQVFQETEMSLSPELEAILYKYQCDCVAYISDEPGYSELSMLNKTTRQSINIFYTATQLDRASEEIALFLKRGQL</sequence>